<dbReference type="EMBL" id="JARKNE010000008">
    <property type="protein sequence ID" value="KAK5812283.1"/>
    <property type="molecule type" value="Genomic_DNA"/>
</dbReference>
<keyword evidence="2" id="KW-1185">Reference proteome</keyword>
<dbReference type="Proteomes" id="UP001358586">
    <property type="component" value="Chromosome 8"/>
</dbReference>
<sequence length="153" mass="17754">MDLTEHLGSVECKIEELLEDVIVEKEGKEAMNAKIEKMTERQRATVNRIVKEHKAIIVSLERKQVEALENFKKETFESFNNFLHGLKALILKPHTSLCCWMSEIQKMAHTVIHCHQDKPKVPLVLTPSWLQSHQHKLTTFSSYQAYLHPPKVN</sequence>
<comment type="caution">
    <text evidence="1">The sequence shown here is derived from an EMBL/GenBank/DDBJ whole genome shotgun (WGS) entry which is preliminary data.</text>
</comment>
<organism evidence="1 2">
    <name type="scientific">Gossypium arboreum</name>
    <name type="common">Tree cotton</name>
    <name type="synonym">Gossypium nanking</name>
    <dbReference type="NCBI Taxonomy" id="29729"/>
    <lineage>
        <taxon>Eukaryota</taxon>
        <taxon>Viridiplantae</taxon>
        <taxon>Streptophyta</taxon>
        <taxon>Embryophyta</taxon>
        <taxon>Tracheophyta</taxon>
        <taxon>Spermatophyta</taxon>
        <taxon>Magnoliopsida</taxon>
        <taxon>eudicotyledons</taxon>
        <taxon>Gunneridae</taxon>
        <taxon>Pentapetalae</taxon>
        <taxon>rosids</taxon>
        <taxon>malvids</taxon>
        <taxon>Malvales</taxon>
        <taxon>Malvaceae</taxon>
        <taxon>Malvoideae</taxon>
        <taxon>Gossypium</taxon>
    </lineage>
</organism>
<name>A0ABR0P1A1_GOSAR</name>
<protein>
    <submittedName>
        <fullName evidence="1">Uncharacterized protein</fullName>
    </submittedName>
</protein>
<evidence type="ECO:0000313" key="1">
    <source>
        <dbReference type="EMBL" id="KAK5812283.1"/>
    </source>
</evidence>
<gene>
    <name evidence="1" type="ORF">PVK06_027710</name>
</gene>
<accession>A0ABR0P1A1</accession>
<proteinExistence type="predicted"/>
<evidence type="ECO:0000313" key="2">
    <source>
        <dbReference type="Proteomes" id="UP001358586"/>
    </source>
</evidence>
<reference evidence="1 2" key="1">
    <citation type="submission" date="2023-03" db="EMBL/GenBank/DDBJ databases">
        <title>WGS of Gossypium arboreum.</title>
        <authorList>
            <person name="Yu D."/>
        </authorList>
    </citation>
    <scope>NUCLEOTIDE SEQUENCE [LARGE SCALE GENOMIC DNA]</scope>
    <source>
        <tissue evidence="1">Leaf</tissue>
    </source>
</reference>